<reference evidence="4" key="1">
    <citation type="journal article" date="2023" name="IMA Fungus">
        <title>Comparative genomic study of the Penicillium genus elucidates a diverse pangenome and 15 lateral gene transfer events.</title>
        <authorList>
            <person name="Petersen C."/>
            <person name="Sorensen T."/>
            <person name="Nielsen M.R."/>
            <person name="Sondergaard T.E."/>
            <person name="Sorensen J.L."/>
            <person name="Fitzpatrick D.A."/>
            <person name="Frisvad J.C."/>
            <person name="Nielsen K.L."/>
        </authorList>
    </citation>
    <scope>NUCLEOTIDE SEQUENCE</scope>
    <source>
        <strain evidence="4">IBT 17514</strain>
    </source>
</reference>
<dbReference type="EMBL" id="JAQJAN010000003">
    <property type="protein sequence ID" value="KAJ5734162.1"/>
    <property type="molecule type" value="Genomic_DNA"/>
</dbReference>
<feature type="signal peptide" evidence="1">
    <location>
        <begin position="1"/>
        <end position="25"/>
    </location>
</feature>
<evidence type="ECO:0000259" key="3">
    <source>
        <dbReference type="Pfam" id="PF23865"/>
    </source>
</evidence>
<dbReference type="Pfam" id="PF23865">
    <property type="entry name" value="DUF7223"/>
    <property type="match status" value="1"/>
</dbReference>
<dbReference type="InterPro" id="IPR055647">
    <property type="entry name" value="DUF7223"/>
</dbReference>
<evidence type="ECO:0000259" key="2">
    <source>
        <dbReference type="Pfam" id="PF22974"/>
    </source>
</evidence>
<reference evidence="4" key="2">
    <citation type="submission" date="2023-01" db="EMBL/GenBank/DDBJ databases">
        <authorList>
            <person name="Petersen C."/>
        </authorList>
    </citation>
    <scope>NUCLEOTIDE SEQUENCE</scope>
    <source>
        <strain evidence="4">IBT 17514</strain>
    </source>
</reference>
<keyword evidence="1" id="KW-0732">Signal</keyword>
<keyword evidence="5" id="KW-1185">Reference proteome</keyword>
<sequence>MLTVPHTIAALAVLPLAAALQPVPAFKPVRARRTVAQSSVSPSRHVSLPYQSENSSAVAQVDADFNLLTLNLEDVASVSSVDCSTTSVTITFSSESAYEDSLSYWPSSDFLLLTNHLGDCDTDSKRGVYKASSVSFDEDTLSVVATTTQTSFSDHIEYFSVQFNSSAPLSGRKRRDFSVSDTLDYDWSGELIDLDDLEIDVYSSTLTATIDLSGAIDYNSTTEAYNGYLEFDLGFVGDIDVQAYAKASYSDDLYDYTVADVSVSAIDIDDIIKIGPTIELSLGVEFAITGSANVTADVTMEVTDGKIYIDLLESSGSYTSGWTPTYTADANLTTEVDAELNPYVELDLSIGIDILDVVDISVGIEATAEIVNEFSVDGDFSLSSTTGASLTDGSGSCSNGYWYACDFVFDIEAYVTDIWSDTLYEVTVPIYETECIAF</sequence>
<dbReference type="AlphaFoldDB" id="A0AAD6HTJ5"/>
<proteinExistence type="predicted"/>
<dbReference type="Proteomes" id="UP001215712">
    <property type="component" value="Unassembled WGS sequence"/>
</dbReference>
<evidence type="ECO:0000313" key="5">
    <source>
        <dbReference type="Proteomes" id="UP001215712"/>
    </source>
</evidence>
<dbReference type="InterPro" id="IPR054293">
    <property type="entry name" value="DUF7029"/>
</dbReference>
<protein>
    <submittedName>
        <fullName evidence="4">Uncharacterized protein</fullName>
    </submittedName>
</protein>
<organism evidence="4 5">
    <name type="scientific">Penicillium malachiteum</name>
    <dbReference type="NCBI Taxonomy" id="1324776"/>
    <lineage>
        <taxon>Eukaryota</taxon>
        <taxon>Fungi</taxon>
        <taxon>Dikarya</taxon>
        <taxon>Ascomycota</taxon>
        <taxon>Pezizomycotina</taxon>
        <taxon>Eurotiomycetes</taxon>
        <taxon>Eurotiomycetidae</taxon>
        <taxon>Eurotiales</taxon>
        <taxon>Aspergillaceae</taxon>
        <taxon>Penicillium</taxon>
    </lineage>
</organism>
<dbReference type="Pfam" id="PF22974">
    <property type="entry name" value="DUF7029"/>
    <property type="match status" value="1"/>
</dbReference>
<comment type="caution">
    <text evidence="4">The sequence shown here is derived from an EMBL/GenBank/DDBJ whole genome shotgun (WGS) entry which is preliminary data.</text>
</comment>
<gene>
    <name evidence="4" type="ORF">N7493_002948</name>
</gene>
<feature type="domain" description="DUF7223" evidence="3">
    <location>
        <begin position="248"/>
        <end position="365"/>
    </location>
</feature>
<name>A0AAD6HTJ5_9EURO</name>
<accession>A0AAD6HTJ5</accession>
<evidence type="ECO:0000313" key="4">
    <source>
        <dbReference type="EMBL" id="KAJ5734162.1"/>
    </source>
</evidence>
<feature type="domain" description="DUF7029" evidence="2">
    <location>
        <begin position="63"/>
        <end position="159"/>
    </location>
</feature>
<evidence type="ECO:0000256" key="1">
    <source>
        <dbReference type="SAM" id="SignalP"/>
    </source>
</evidence>
<feature type="chain" id="PRO_5042093012" evidence="1">
    <location>
        <begin position="26"/>
        <end position="438"/>
    </location>
</feature>